<comment type="catalytic activity">
    <reaction evidence="3">
        <text>L-glutaminyl-[protein] + H2O = L-glutamyl-[protein] + NH4(+)</text>
        <dbReference type="Rhea" id="RHEA:16441"/>
        <dbReference type="Rhea" id="RHEA-COMP:10207"/>
        <dbReference type="Rhea" id="RHEA-COMP:10208"/>
        <dbReference type="ChEBI" id="CHEBI:15377"/>
        <dbReference type="ChEBI" id="CHEBI:28938"/>
        <dbReference type="ChEBI" id="CHEBI:29973"/>
        <dbReference type="ChEBI" id="CHEBI:30011"/>
        <dbReference type="EC" id="3.5.1.44"/>
    </reaction>
</comment>
<dbReference type="OrthoDB" id="9807202at2"/>
<gene>
    <name evidence="3" type="primary">cheD</name>
    <name evidence="4" type="ORF">SBA1_1320004</name>
</gene>
<protein>
    <recommendedName>
        <fullName evidence="3">Probable chemoreceptor glutamine deamidase CheD</fullName>
        <ecNumber evidence="3">3.5.1.44</ecNumber>
    </recommendedName>
</protein>
<dbReference type="Gene3D" id="3.30.1330.200">
    <property type="match status" value="1"/>
</dbReference>
<keyword evidence="4" id="KW-0675">Receptor</keyword>
<dbReference type="CDD" id="cd16352">
    <property type="entry name" value="CheD"/>
    <property type="match status" value="1"/>
</dbReference>
<proteinExistence type="inferred from homology"/>
<accession>A0A2U3K4Z3</accession>
<dbReference type="AlphaFoldDB" id="A0A2U3K4Z3"/>
<evidence type="ECO:0000313" key="4">
    <source>
        <dbReference type="EMBL" id="SPF34721.1"/>
    </source>
</evidence>
<dbReference type="Proteomes" id="UP000238701">
    <property type="component" value="Unassembled WGS sequence"/>
</dbReference>
<sequence>MSLTLTQEKESYMNFKRKTQSFNPAVLPMEYLPRIAYASDDKHARHYLIPGKIFAAAQPFAISTIVGSSVALCLWDSDHGIGGANHFMLPAGPEESENATRYANVANPTLLRRMLDLGARLNTLGARIFGGSLPAVTFGNTGDSVGDRNVQVVTAFLQTNGIRLLQSEVGGTHGRKLVFHTDDGHAWWEQL</sequence>
<dbReference type="InterPro" id="IPR038592">
    <property type="entry name" value="CheD-like_sf"/>
</dbReference>
<evidence type="ECO:0000313" key="5">
    <source>
        <dbReference type="Proteomes" id="UP000238701"/>
    </source>
</evidence>
<evidence type="ECO:0000256" key="3">
    <source>
        <dbReference type="HAMAP-Rule" id="MF_01440"/>
    </source>
</evidence>
<name>A0A2U3K4Z3_9BACT</name>
<dbReference type="PANTHER" id="PTHR35147">
    <property type="entry name" value="CHEMORECEPTOR GLUTAMINE DEAMIDASE CHED-RELATED"/>
    <property type="match status" value="1"/>
</dbReference>
<dbReference type="Pfam" id="PF03975">
    <property type="entry name" value="CheD"/>
    <property type="match status" value="1"/>
</dbReference>
<dbReference type="InterPro" id="IPR005659">
    <property type="entry name" value="Chemorcpt_Glu_NH3ase_CheD"/>
</dbReference>
<dbReference type="InterPro" id="IPR011324">
    <property type="entry name" value="Cytotoxic_necrot_fac-like_cat"/>
</dbReference>
<evidence type="ECO:0000256" key="2">
    <source>
        <dbReference type="ARBA" id="ARBA00022801"/>
    </source>
</evidence>
<keyword evidence="1 3" id="KW-0145">Chemotaxis</keyword>
<dbReference type="HAMAP" id="MF_01440">
    <property type="entry name" value="CheD"/>
    <property type="match status" value="1"/>
</dbReference>
<dbReference type="GO" id="GO:0006935">
    <property type="term" value="P:chemotaxis"/>
    <property type="evidence" value="ECO:0007669"/>
    <property type="project" value="UniProtKB-UniRule"/>
</dbReference>
<dbReference type="EMBL" id="OMOD01000038">
    <property type="protein sequence ID" value="SPF34721.1"/>
    <property type="molecule type" value="Genomic_DNA"/>
</dbReference>
<comment type="function">
    <text evidence="3">Probably deamidates glutamine residues to glutamate on methyl-accepting chemotaxis receptors (MCPs), playing an important role in chemotaxis.</text>
</comment>
<reference evidence="5" key="1">
    <citation type="submission" date="2018-02" db="EMBL/GenBank/DDBJ databases">
        <authorList>
            <person name="Hausmann B."/>
        </authorList>
    </citation>
    <scope>NUCLEOTIDE SEQUENCE [LARGE SCALE GENOMIC DNA]</scope>
    <source>
        <strain evidence="5">Peat soil MAG SbA1</strain>
    </source>
</reference>
<comment type="similarity">
    <text evidence="3">Belongs to the CheD family.</text>
</comment>
<keyword evidence="2 3" id="KW-0378">Hydrolase</keyword>
<dbReference type="SUPFAM" id="SSF64438">
    <property type="entry name" value="CNF1/YfiH-like putative cysteine hydrolases"/>
    <property type="match status" value="1"/>
</dbReference>
<dbReference type="GO" id="GO:0050568">
    <property type="term" value="F:protein-glutamine glutaminase activity"/>
    <property type="evidence" value="ECO:0007669"/>
    <property type="project" value="UniProtKB-UniRule"/>
</dbReference>
<organism evidence="4 5">
    <name type="scientific">Candidatus Sulfotelmatobacter kueseliae</name>
    <dbReference type="NCBI Taxonomy" id="2042962"/>
    <lineage>
        <taxon>Bacteria</taxon>
        <taxon>Pseudomonadati</taxon>
        <taxon>Acidobacteriota</taxon>
        <taxon>Terriglobia</taxon>
        <taxon>Terriglobales</taxon>
        <taxon>Candidatus Korobacteraceae</taxon>
        <taxon>Candidatus Sulfotelmatobacter</taxon>
    </lineage>
</organism>
<dbReference type="PANTHER" id="PTHR35147:SF3">
    <property type="entry name" value="CHEMORECEPTOR GLUTAMINE DEAMIDASE CHED 1-RELATED"/>
    <property type="match status" value="1"/>
</dbReference>
<evidence type="ECO:0000256" key="1">
    <source>
        <dbReference type="ARBA" id="ARBA00022500"/>
    </source>
</evidence>
<dbReference type="EC" id="3.5.1.44" evidence="3"/>